<dbReference type="Proteomes" id="UP001279734">
    <property type="component" value="Unassembled WGS sequence"/>
</dbReference>
<feature type="domain" description="AP2/ERF" evidence="7">
    <location>
        <begin position="124"/>
        <end position="181"/>
    </location>
</feature>
<evidence type="ECO:0000256" key="6">
    <source>
        <dbReference type="SAM" id="MobiDB-lite"/>
    </source>
</evidence>
<feature type="compositionally biased region" description="Basic and acidic residues" evidence="6">
    <location>
        <begin position="98"/>
        <end position="113"/>
    </location>
</feature>
<dbReference type="InterPro" id="IPR016177">
    <property type="entry name" value="DNA-bd_dom_sf"/>
</dbReference>
<organism evidence="8 9">
    <name type="scientific">Nepenthes gracilis</name>
    <name type="common">Slender pitcher plant</name>
    <dbReference type="NCBI Taxonomy" id="150966"/>
    <lineage>
        <taxon>Eukaryota</taxon>
        <taxon>Viridiplantae</taxon>
        <taxon>Streptophyta</taxon>
        <taxon>Embryophyta</taxon>
        <taxon>Tracheophyta</taxon>
        <taxon>Spermatophyta</taxon>
        <taxon>Magnoliopsida</taxon>
        <taxon>eudicotyledons</taxon>
        <taxon>Gunneridae</taxon>
        <taxon>Pentapetalae</taxon>
        <taxon>Caryophyllales</taxon>
        <taxon>Nepenthaceae</taxon>
        <taxon>Nepenthes</taxon>
    </lineage>
</organism>
<comment type="caution">
    <text evidence="8">The sequence shown here is derived from an EMBL/GenBank/DDBJ whole genome shotgun (WGS) entry which is preliminary data.</text>
</comment>
<gene>
    <name evidence="8" type="ORF">Nepgr_019135</name>
</gene>
<evidence type="ECO:0000256" key="5">
    <source>
        <dbReference type="ARBA" id="ARBA00023242"/>
    </source>
</evidence>
<evidence type="ECO:0000313" key="8">
    <source>
        <dbReference type="EMBL" id="GMH17294.1"/>
    </source>
</evidence>
<dbReference type="PROSITE" id="PS51032">
    <property type="entry name" value="AP2_ERF"/>
    <property type="match status" value="1"/>
</dbReference>
<protein>
    <recommendedName>
        <fullName evidence="7">AP2/ERF domain-containing protein</fullName>
    </recommendedName>
</protein>
<reference evidence="8" key="1">
    <citation type="submission" date="2023-05" db="EMBL/GenBank/DDBJ databases">
        <title>Nepenthes gracilis genome sequencing.</title>
        <authorList>
            <person name="Fukushima K."/>
        </authorList>
    </citation>
    <scope>NUCLEOTIDE SEQUENCE</scope>
    <source>
        <strain evidence="8">SING2019-196</strain>
    </source>
</reference>
<evidence type="ECO:0000256" key="3">
    <source>
        <dbReference type="ARBA" id="ARBA00023125"/>
    </source>
</evidence>
<dbReference type="InterPro" id="IPR001471">
    <property type="entry name" value="AP2/ERF_dom"/>
</dbReference>
<dbReference type="Pfam" id="PF00847">
    <property type="entry name" value="AP2"/>
    <property type="match status" value="1"/>
</dbReference>
<dbReference type="CDD" id="cd00018">
    <property type="entry name" value="AP2"/>
    <property type="match status" value="1"/>
</dbReference>
<keyword evidence="4" id="KW-0804">Transcription</keyword>
<keyword evidence="3" id="KW-0238">DNA-binding</keyword>
<dbReference type="GO" id="GO:0005634">
    <property type="term" value="C:nucleus"/>
    <property type="evidence" value="ECO:0007669"/>
    <property type="project" value="UniProtKB-SubCell"/>
</dbReference>
<evidence type="ECO:0000256" key="1">
    <source>
        <dbReference type="ARBA" id="ARBA00004123"/>
    </source>
</evidence>
<dbReference type="Gene3D" id="3.30.730.10">
    <property type="entry name" value="AP2/ERF domain"/>
    <property type="match status" value="1"/>
</dbReference>
<dbReference type="PRINTS" id="PR00367">
    <property type="entry name" value="ETHRSPELEMNT"/>
</dbReference>
<dbReference type="AlphaFoldDB" id="A0AAD3XUQ5"/>
<dbReference type="InterPro" id="IPR036955">
    <property type="entry name" value="AP2/ERF_dom_sf"/>
</dbReference>
<sequence>MDRNRFFPIKYTEHRKVTKKLVKSPVINGLWPAIGAPSIIRVSVTDINATDTSSDEDERVFHRTRVKKLVNEIRIEVGSRRMKSVPKQKFKQLRKTKKEGETGELREDKRSNESNHGSPSNCRKFRGVRRRPWGRWAAEIRDPSRKARIWLGTFDTAEEAAVVYDTAAIQLRGPDALTNFLQPPTMDVPEIKEASVSGRDSGNESPIRCSPTSVFRFQTHEETEHGKYDPKVEGDRLPAEAMAVEVDLPEECLVLDTWVLNDFFNFEIPKASNLRKQHQSVSDCFR</sequence>
<proteinExistence type="predicted"/>
<dbReference type="GO" id="GO:0003677">
    <property type="term" value="F:DNA binding"/>
    <property type="evidence" value="ECO:0007669"/>
    <property type="project" value="UniProtKB-KW"/>
</dbReference>
<name>A0AAD3XUQ5_NEPGR</name>
<dbReference type="FunFam" id="3.30.730.10:FF:000001">
    <property type="entry name" value="Ethylene-responsive transcription factor 2"/>
    <property type="match status" value="1"/>
</dbReference>
<dbReference type="InterPro" id="IPR050913">
    <property type="entry name" value="AP2/ERF_ERF"/>
</dbReference>
<feature type="compositionally biased region" description="Basic residues" evidence="6">
    <location>
        <begin position="83"/>
        <end position="97"/>
    </location>
</feature>
<dbReference type="PANTHER" id="PTHR31194:SF225">
    <property type="entry name" value="AP2 DOMAIN CLASS TRANSCRIPTION FACTOR"/>
    <property type="match status" value="1"/>
</dbReference>
<evidence type="ECO:0000256" key="4">
    <source>
        <dbReference type="ARBA" id="ARBA00023163"/>
    </source>
</evidence>
<dbReference type="PANTHER" id="PTHR31194">
    <property type="entry name" value="SHN SHINE , DNA BINDING / TRANSCRIPTION FACTOR"/>
    <property type="match status" value="1"/>
</dbReference>
<evidence type="ECO:0000313" key="9">
    <source>
        <dbReference type="Proteomes" id="UP001279734"/>
    </source>
</evidence>
<dbReference type="GO" id="GO:0003700">
    <property type="term" value="F:DNA-binding transcription factor activity"/>
    <property type="evidence" value="ECO:0007669"/>
    <property type="project" value="InterPro"/>
</dbReference>
<keyword evidence="2" id="KW-0805">Transcription regulation</keyword>
<dbReference type="SUPFAM" id="SSF54171">
    <property type="entry name" value="DNA-binding domain"/>
    <property type="match status" value="1"/>
</dbReference>
<dbReference type="SMART" id="SM00380">
    <property type="entry name" value="AP2"/>
    <property type="match status" value="1"/>
</dbReference>
<keyword evidence="9" id="KW-1185">Reference proteome</keyword>
<feature type="region of interest" description="Disordered" evidence="6">
    <location>
        <begin position="83"/>
        <end position="125"/>
    </location>
</feature>
<accession>A0AAD3XUQ5</accession>
<evidence type="ECO:0000256" key="2">
    <source>
        <dbReference type="ARBA" id="ARBA00023015"/>
    </source>
</evidence>
<comment type="subcellular location">
    <subcellularLocation>
        <location evidence="1">Nucleus</location>
    </subcellularLocation>
</comment>
<keyword evidence="5" id="KW-0539">Nucleus</keyword>
<dbReference type="EMBL" id="BSYO01000017">
    <property type="protein sequence ID" value="GMH17294.1"/>
    <property type="molecule type" value="Genomic_DNA"/>
</dbReference>
<evidence type="ECO:0000259" key="7">
    <source>
        <dbReference type="PROSITE" id="PS51032"/>
    </source>
</evidence>